<dbReference type="Proteomes" id="UP000537862">
    <property type="component" value="Unassembled WGS sequence"/>
</dbReference>
<feature type="domain" description="Type I restriction modification DNA specificity" evidence="4">
    <location>
        <begin position="4"/>
        <end position="157"/>
    </location>
</feature>
<evidence type="ECO:0000313" key="5">
    <source>
        <dbReference type="EMBL" id="NOL52496.1"/>
    </source>
</evidence>
<keyword evidence="2" id="KW-0680">Restriction system</keyword>
<reference evidence="5 6" key="1">
    <citation type="submission" date="2020-05" db="EMBL/GenBank/DDBJ databases">
        <authorList>
            <person name="Niu N."/>
        </authorList>
    </citation>
    <scope>NUCLEOTIDE SEQUENCE [LARGE SCALE GENOMIC DNA]</scope>
    <source>
        <strain evidence="5 6">3340-03</strain>
    </source>
</reference>
<dbReference type="AlphaFoldDB" id="A0A849P5U6"/>
<dbReference type="SUPFAM" id="SSF116734">
    <property type="entry name" value="DNA methylase specificity domain"/>
    <property type="match status" value="1"/>
</dbReference>
<dbReference type="RefSeq" id="WP_171681203.1">
    <property type="nucleotide sequence ID" value="NZ_JABGBN010000010.1"/>
</dbReference>
<keyword evidence="5" id="KW-0378">Hydrolase</keyword>
<keyword evidence="5" id="KW-0540">Nuclease</keyword>
<evidence type="ECO:0000256" key="1">
    <source>
        <dbReference type="ARBA" id="ARBA00010923"/>
    </source>
</evidence>
<keyword evidence="3" id="KW-0238">DNA-binding</keyword>
<dbReference type="GO" id="GO:0004519">
    <property type="term" value="F:endonuclease activity"/>
    <property type="evidence" value="ECO:0007669"/>
    <property type="project" value="UniProtKB-KW"/>
</dbReference>
<dbReference type="Pfam" id="PF01420">
    <property type="entry name" value="Methylase_S"/>
    <property type="match status" value="1"/>
</dbReference>
<evidence type="ECO:0000256" key="3">
    <source>
        <dbReference type="ARBA" id="ARBA00023125"/>
    </source>
</evidence>
<dbReference type="GO" id="GO:0009307">
    <property type="term" value="P:DNA restriction-modification system"/>
    <property type="evidence" value="ECO:0007669"/>
    <property type="project" value="UniProtKB-KW"/>
</dbReference>
<dbReference type="InterPro" id="IPR000055">
    <property type="entry name" value="Restrct_endonuc_typeI_TRD"/>
</dbReference>
<dbReference type="EMBL" id="JABGBN010000010">
    <property type="protein sequence ID" value="NOL52496.1"/>
    <property type="molecule type" value="Genomic_DNA"/>
</dbReference>
<comment type="caution">
    <text evidence="5">The sequence shown here is derived from an EMBL/GenBank/DDBJ whole genome shotgun (WGS) entry which is preliminary data.</text>
</comment>
<keyword evidence="6" id="KW-1185">Reference proteome</keyword>
<dbReference type="CDD" id="cd17274">
    <property type="entry name" value="RMtype1_S_Eco540ANI-TRD1-CR1_like"/>
    <property type="match status" value="1"/>
</dbReference>
<keyword evidence="5" id="KW-0255">Endonuclease</keyword>
<name>A0A849P5U6_9BURK</name>
<gene>
    <name evidence="5" type="ORF">HKX39_09995</name>
</gene>
<proteinExistence type="inferred from homology"/>
<organism evidence="5 6">
    <name type="scientific">Pelistega suis</name>
    <dbReference type="NCBI Taxonomy" id="1631957"/>
    <lineage>
        <taxon>Bacteria</taxon>
        <taxon>Pseudomonadati</taxon>
        <taxon>Pseudomonadota</taxon>
        <taxon>Betaproteobacteria</taxon>
        <taxon>Burkholderiales</taxon>
        <taxon>Alcaligenaceae</taxon>
        <taxon>Pelistega</taxon>
    </lineage>
</organism>
<dbReference type="InterPro" id="IPR044946">
    <property type="entry name" value="Restrct_endonuc_typeI_TRD_sf"/>
</dbReference>
<comment type="similarity">
    <text evidence="1">Belongs to the type-I restriction system S methylase family.</text>
</comment>
<dbReference type="Gene3D" id="3.90.220.20">
    <property type="entry name" value="DNA methylase specificity domains"/>
    <property type="match status" value="1"/>
</dbReference>
<dbReference type="GO" id="GO:0003677">
    <property type="term" value="F:DNA binding"/>
    <property type="evidence" value="ECO:0007669"/>
    <property type="project" value="UniProtKB-KW"/>
</dbReference>
<evidence type="ECO:0000313" key="6">
    <source>
        <dbReference type="Proteomes" id="UP000537862"/>
    </source>
</evidence>
<accession>A0A849P5U6</accession>
<evidence type="ECO:0000259" key="4">
    <source>
        <dbReference type="Pfam" id="PF01420"/>
    </source>
</evidence>
<evidence type="ECO:0000256" key="2">
    <source>
        <dbReference type="ARBA" id="ARBA00022747"/>
    </source>
</evidence>
<sequence>MTDAWEQRKLGEVFKYEQPTKYIVKSTDYDNNYKTPVLTAGQSFILGYTNETEGIKDATAKHPVVIFDDFTTSSHYVDFSFKIKSSAMKLLSVINENFNTIYAFYLLKNIAYVPSNHERHWISIFSNFDVKIASLQEQQKIGSFFALFERYITIHQRK</sequence>
<protein>
    <submittedName>
        <fullName evidence="5">Restriction endonuclease subunit S</fullName>
    </submittedName>
</protein>